<dbReference type="InterPro" id="IPR005123">
    <property type="entry name" value="Oxoglu/Fe-dep_dioxygenase_dom"/>
</dbReference>
<dbReference type="GO" id="GO:0005634">
    <property type="term" value="C:nucleus"/>
    <property type="evidence" value="ECO:0007669"/>
    <property type="project" value="UniProtKB-SubCell"/>
</dbReference>
<dbReference type="Proteomes" id="UP000886520">
    <property type="component" value="Chromosome 9"/>
</dbReference>
<dbReference type="AlphaFoldDB" id="A0A9D4UWI3"/>
<evidence type="ECO:0000256" key="1">
    <source>
        <dbReference type="ARBA" id="ARBA00004123"/>
    </source>
</evidence>
<protein>
    <recommendedName>
        <fullName evidence="8">Fe2OG dioxygenase domain-containing protein</fullName>
    </recommendedName>
</protein>
<name>A0A9D4UWI3_ADICA</name>
<comment type="similarity">
    <text evidence="2">Belongs to the alkB family.</text>
</comment>
<feature type="domain" description="Fe2OG dioxygenase" evidence="8">
    <location>
        <begin position="90"/>
        <end position="250"/>
    </location>
</feature>
<dbReference type="PANTHER" id="PTHR46030">
    <property type="entry name" value="ALPHA-KETOGLUTARATE-DEPENDENT DIOXYGENASE ALKB HOMOLOG 6"/>
    <property type="match status" value="1"/>
</dbReference>
<accession>A0A9D4UWI3</accession>
<dbReference type="Gene3D" id="2.60.120.590">
    <property type="entry name" value="Alpha-ketoglutarate-dependent dioxygenase AlkB-like"/>
    <property type="match status" value="1"/>
</dbReference>
<keyword evidence="3" id="KW-0479">Metal-binding</keyword>
<keyword evidence="6" id="KW-0408">Iron</keyword>
<keyword evidence="4" id="KW-0223">Dioxygenase</keyword>
<dbReference type="PANTHER" id="PTHR46030:SF1">
    <property type="entry name" value="ALPHA-KETOGLUTARATE-DEPENDENT DIOXYGENASE ALKB HOMOLOG 6"/>
    <property type="match status" value="1"/>
</dbReference>
<dbReference type="OrthoDB" id="412814at2759"/>
<dbReference type="InterPro" id="IPR027450">
    <property type="entry name" value="AlkB-like"/>
</dbReference>
<comment type="subcellular location">
    <subcellularLocation>
        <location evidence="1">Nucleus</location>
    </subcellularLocation>
</comment>
<gene>
    <name evidence="9" type="ORF">GOP47_0009307</name>
</gene>
<evidence type="ECO:0000313" key="10">
    <source>
        <dbReference type="Proteomes" id="UP000886520"/>
    </source>
</evidence>
<evidence type="ECO:0000256" key="5">
    <source>
        <dbReference type="ARBA" id="ARBA00023002"/>
    </source>
</evidence>
<evidence type="ECO:0000313" key="9">
    <source>
        <dbReference type="EMBL" id="KAI5075231.1"/>
    </source>
</evidence>
<evidence type="ECO:0000256" key="3">
    <source>
        <dbReference type="ARBA" id="ARBA00022723"/>
    </source>
</evidence>
<organism evidence="9 10">
    <name type="scientific">Adiantum capillus-veneris</name>
    <name type="common">Maidenhair fern</name>
    <dbReference type="NCBI Taxonomy" id="13818"/>
    <lineage>
        <taxon>Eukaryota</taxon>
        <taxon>Viridiplantae</taxon>
        <taxon>Streptophyta</taxon>
        <taxon>Embryophyta</taxon>
        <taxon>Tracheophyta</taxon>
        <taxon>Polypodiopsida</taxon>
        <taxon>Polypodiidae</taxon>
        <taxon>Polypodiales</taxon>
        <taxon>Pteridineae</taxon>
        <taxon>Pteridaceae</taxon>
        <taxon>Vittarioideae</taxon>
        <taxon>Adiantum</taxon>
    </lineage>
</organism>
<sequence>MSPDELEMYRVGTLPTIFYIPDYLSRQDQLRLLNQVNTGSSTKWKSLKNRRLQNWGGVVHEKGLLPQQLPPWLSDLTGNICKDVGLFPAPLNHVLINEYLPGQGIMPHQDGPAYFPIVAILSLGSPAVMEFTPHQKLLGQSGDPGNVHEGVSVILMPGSLLVFKDAAYQDYLHGISETIEHRVDKTIVNMDKLQTHNEEFLGEVPIHPMDVDEIKCRDDLACDKEGSLKDVFGVVKRNGTRISLTCRLVPKVHKNLFKF</sequence>
<evidence type="ECO:0000256" key="4">
    <source>
        <dbReference type="ARBA" id="ARBA00022964"/>
    </source>
</evidence>
<comment type="caution">
    <text evidence="9">The sequence shown here is derived from an EMBL/GenBank/DDBJ whole genome shotgun (WGS) entry which is preliminary data.</text>
</comment>
<dbReference type="InterPro" id="IPR037151">
    <property type="entry name" value="AlkB-like_sf"/>
</dbReference>
<evidence type="ECO:0000256" key="6">
    <source>
        <dbReference type="ARBA" id="ARBA00023004"/>
    </source>
</evidence>
<keyword evidence="7" id="KW-0539">Nucleus</keyword>
<keyword evidence="5" id="KW-0560">Oxidoreductase</keyword>
<dbReference type="SUPFAM" id="SSF51197">
    <property type="entry name" value="Clavaminate synthase-like"/>
    <property type="match status" value="1"/>
</dbReference>
<reference evidence="9" key="1">
    <citation type="submission" date="2021-01" db="EMBL/GenBank/DDBJ databases">
        <title>Adiantum capillus-veneris genome.</title>
        <authorList>
            <person name="Fang Y."/>
            <person name="Liao Q."/>
        </authorList>
    </citation>
    <scope>NUCLEOTIDE SEQUENCE</scope>
    <source>
        <strain evidence="9">H3</strain>
        <tissue evidence="9">Leaf</tissue>
    </source>
</reference>
<evidence type="ECO:0000256" key="2">
    <source>
        <dbReference type="ARBA" id="ARBA00007879"/>
    </source>
</evidence>
<dbReference type="GO" id="GO:0046872">
    <property type="term" value="F:metal ion binding"/>
    <property type="evidence" value="ECO:0007669"/>
    <property type="project" value="UniProtKB-KW"/>
</dbReference>
<dbReference type="PROSITE" id="PS51471">
    <property type="entry name" value="FE2OG_OXY"/>
    <property type="match status" value="1"/>
</dbReference>
<dbReference type="InterPro" id="IPR032862">
    <property type="entry name" value="ALKBH6"/>
</dbReference>
<evidence type="ECO:0000256" key="7">
    <source>
        <dbReference type="ARBA" id="ARBA00023242"/>
    </source>
</evidence>
<evidence type="ECO:0000259" key="8">
    <source>
        <dbReference type="PROSITE" id="PS51471"/>
    </source>
</evidence>
<dbReference type="EMBL" id="JABFUD020000009">
    <property type="protein sequence ID" value="KAI5075231.1"/>
    <property type="molecule type" value="Genomic_DNA"/>
</dbReference>
<proteinExistence type="inferred from homology"/>
<dbReference type="Pfam" id="PF13532">
    <property type="entry name" value="2OG-FeII_Oxy_2"/>
    <property type="match status" value="1"/>
</dbReference>
<dbReference type="GO" id="GO:0051213">
    <property type="term" value="F:dioxygenase activity"/>
    <property type="evidence" value="ECO:0007669"/>
    <property type="project" value="UniProtKB-KW"/>
</dbReference>
<keyword evidence="10" id="KW-1185">Reference proteome</keyword>